<dbReference type="GO" id="GO:0008757">
    <property type="term" value="F:S-adenosylmethionine-dependent methyltransferase activity"/>
    <property type="evidence" value="ECO:0007669"/>
    <property type="project" value="UniProtKB-ARBA"/>
</dbReference>
<dbReference type="GO" id="GO:0005829">
    <property type="term" value="C:cytosol"/>
    <property type="evidence" value="ECO:0007669"/>
    <property type="project" value="TreeGrafter"/>
</dbReference>
<keyword evidence="3" id="KW-1185">Reference proteome</keyword>
<organism evidence="2 3">
    <name type="scientific">Pseudallescheria apiosperma</name>
    <name type="common">Scedosporium apiospermum</name>
    <dbReference type="NCBI Taxonomy" id="563466"/>
    <lineage>
        <taxon>Eukaryota</taxon>
        <taxon>Fungi</taxon>
        <taxon>Dikarya</taxon>
        <taxon>Ascomycota</taxon>
        <taxon>Pezizomycotina</taxon>
        <taxon>Sordariomycetes</taxon>
        <taxon>Hypocreomycetidae</taxon>
        <taxon>Microascales</taxon>
        <taxon>Microascaceae</taxon>
        <taxon>Scedosporium</taxon>
    </lineage>
</organism>
<accession>A0A084G101</accession>
<dbReference type="Gene3D" id="3.40.50.150">
    <property type="entry name" value="Vaccinia Virus protein VP39"/>
    <property type="match status" value="1"/>
</dbReference>
<dbReference type="GO" id="GO:0032991">
    <property type="term" value="C:protein-containing complex"/>
    <property type="evidence" value="ECO:0007669"/>
    <property type="project" value="TreeGrafter"/>
</dbReference>
<protein>
    <recommendedName>
        <fullName evidence="4">Diaminohydroxyphosphoribosylamino-pyrimidine deaminase</fullName>
    </recommendedName>
</protein>
<feature type="compositionally biased region" description="Low complexity" evidence="1">
    <location>
        <begin position="149"/>
        <end position="160"/>
    </location>
</feature>
<evidence type="ECO:0008006" key="4">
    <source>
        <dbReference type="Google" id="ProtNLM"/>
    </source>
</evidence>
<sequence length="308" mass="32833">MGVDEFLDLLGEEVEDPDEETFLLFSQPIPSQNLGFLDPKATAVEVSIAGKEYAIQQSPGILESSRAGGTTGAVLWKITPLFAEWLSSPSNILFQTSVLTPTSAVLELGCGTSGLIALVAAPKISRYTLTDQAYVSKVLTANLSANSSTTAKSKTSSSGTKKSKTTPKEGEKGEGAFFYGADKNITFAPLDWEKDLPTPSLTSHPGTKSFDVVIACDCVYNEALVKPLVTTCAEACKLRLLDGNGDDGGRPPTVCIVAQQLRDPDVFGTWMEAFWGRFRTWRVGGELAREMGEGSGFVVHVGVLRGGP</sequence>
<evidence type="ECO:0000313" key="3">
    <source>
        <dbReference type="Proteomes" id="UP000028545"/>
    </source>
</evidence>
<comment type="caution">
    <text evidence="2">The sequence shown here is derived from an EMBL/GenBank/DDBJ whole genome shotgun (WGS) entry which is preliminary data.</text>
</comment>
<feature type="region of interest" description="Disordered" evidence="1">
    <location>
        <begin position="149"/>
        <end position="173"/>
    </location>
</feature>
<dbReference type="RefSeq" id="XP_016640812.1">
    <property type="nucleotide sequence ID" value="XM_016788985.1"/>
</dbReference>
<dbReference type="OrthoDB" id="2529286at2759"/>
<dbReference type="KEGG" id="sapo:SAPIO_CDS7043"/>
<dbReference type="PANTHER" id="PTHR14614:SF109">
    <property type="entry name" value="RIBOSOMAL LYSINE N-METHYLTRANSFERASE 5"/>
    <property type="match status" value="1"/>
</dbReference>
<dbReference type="GeneID" id="27726115"/>
<dbReference type="EMBL" id="JOWA01000110">
    <property type="protein sequence ID" value="KEZ41013.1"/>
    <property type="molecule type" value="Genomic_DNA"/>
</dbReference>
<reference evidence="2 3" key="1">
    <citation type="journal article" date="2014" name="Genome Announc.">
        <title>Draft genome sequence of the pathogenic fungus Scedosporium apiospermum.</title>
        <authorList>
            <person name="Vandeputte P."/>
            <person name="Ghamrawi S."/>
            <person name="Rechenmann M."/>
            <person name="Iltis A."/>
            <person name="Giraud S."/>
            <person name="Fleury M."/>
            <person name="Thornton C."/>
            <person name="Delhaes L."/>
            <person name="Meyer W."/>
            <person name="Papon N."/>
            <person name="Bouchara J.P."/>
        </authorList>
    </citation>
    <scope>NUCLEOTIDE SEQUENCE [LARGE SCALE GENOMIC DNA]</scope>
    <source>
        <strain evidence="2 3">IHEM 14462</strain>
    </source>
</reference>
<dbReference type="SUPFAM" id="SSF53335">
    <property type="entry name" value="S-adenosyl-L-methionine-dependent methyltransferases"/>
    <property type="match status" value="1"/>
</dbReference>
<dbReference type="VEuPathDB" id="FungiDB:SAPIO_CDS7043"/>
<proteinExistence type="predicted"/>
<dbReference type="InterPro" id="IPR019410">
    <property type="entry name" value="Methyltransf_16"/>
</dbReference>
<dbReference type="OMA" id="ACDTIYN"/>
<dbReference type="Proteomes" id="UP000028545">
    <property type="component" value="Unassembled WGS sequence"/>
</dbReference>
<dbReference type="AlphaFoldDB" id="A0A084G101"/>
<dbReference type="Pfam" id="PF10294">
    <property type="entry name" value="Methyltransf_16"/>
    <property type="match status" value="2"/>
</dbReference>
<evidence type="ECO:0000313" key="2">
    <source>
        <dbReference type="EMBL" id="KEZ41013.1"/>
    </source>
</evidence>
<name>A0A084G101_PSEDA</name>
<gene>
    <name evidence="2" type="ORF">SAPIO_CDS7043</name>
</gene>
<dbReference type="InterPro" id="IPR029063">
    <property type="entry name" value="SAM-dependent_MTases_sf"/>
</dbReference>
<evidence type="ECO:0000256" key="1">
    <source>
        <dbReference type="SAM" id="MobiDB-lite"/>
    </source>
</evidence>
<dbReference type="PANTHER" id="PTHR14614">
    <property type="entry name" value="HEPATOCELLULAR CARCINOMA-ASSOCIATED ANTIGEN"/>
    <property type="match status" value="1"/>
</dbReference>
<dbReference type="HOGENOM" id="CLU_051532_1_1_1"/>